<dbReference type="InterPro" id="IPR002477">
    <property type="entry name" value="Peptidoglycan-bd-like"/>
</dbReference>
<accession>A0A1W1I3L4</accession>
<dbReference type="Proteomes" id="UP000192042">
    <property type="component" value="Chromosome I"/>
</dbReference>
<evidence type="ECO:0000259" key="2">
    <source>
        <dbReference type="Pfam" id="PF05257"/>
    </source>
</evidence>
<dbReference type="Pfam" id="PF01471">
    <property type="entry name" value="PG_binding_1"/>
    <property type="match status" value="1"/>
</dbReference>
<dbReference type="InterPro" id="IPR036366">
    <property type="entry name" value="PGBDSf"/>
</dbReference>
<feature type="domain" description="Peptidase C51" evidence="2">
    <location>
        <begin position="152"/>
        <end position="246"/>
    </location>
</feature>
<sequence>MATRHRTSSGRGNVGRNAGRAYPGHIIKVGIKDNASVRAVQQRLNEVGCGPLLVSGDFNSSTRSAVRLFQARTVDGQGQALKVDSVVGPLTWTALFGQQALPAITDQPISLLLKACLNIAASQVGVMEDPAGSNRGPQVDEYIRSVRLDPSAGSYPWCAAFVYWSFERAAARVGIANPVVCTAGVLDHWKKAAKAGARLILPEELLDDLSLLKPGLIFTMSTGGGNGHMGLVEGFRDDRLITIEGNTNLSGGREGIGVFRRTGRKVSEITKGFISYDS</sequence>
<reference evidence="3 4" key="1">
    <citation type="submission" date="2017-03" db="EMBL/GenBank/DDBJ databases">
        <authorList>
            <person name="Afonso C.L."/>
            <person name="Miller P.J."/>
            <person name="Scott M.A."/>
            <person name="Spackman E."/>
            <person name="Goraichik I."/>
            <person name="Dimitrov K.M."/>
            <person name="Suarez D.L."/>
            <person name="Swayne D.E."/>
        </authorList>
    </citation>
    <scope>NUCLEOTIDE SEQUENCE [LARGE SCALE GENOMIC DNA]</scope>
    <source>
        <strain evidence="3">Genome sequencing of Nitrospira japonica strain NJ11</strain>
    </source>
</reference>
<dbReference type="SUPFAM" id="SSF47090">
    <property type="entry name" value="PGBD-like"/>
    <property type="match status" value="1"/>
</dbReference>
<name>A0A1W1I3L4_9BACT</name>
<dbReference type="InterPro" id="IPR007921">
    <property type="entry name" value="CHAP_dom"/>
</dbReference>
<proteinExistence type="predicted"/>
<dbReference type="KEGG" id="nja:NSJP_1261"/>
<dbReference type="InterPro" id="IPR036365">
    <property type="entry name" value="PGBD-like_sf"/>
</dbReference>
<dbReference type="Gene3D" id="1.10.101.10">
    <property type="entry name" value="PGBD-like superfamily/PGBD"/>
    <property type="match status" value="1"/>
</dbReference>
<dbReference type="OrthoDB" id="9813532at2"/>
<evidence type="ECO:0000313" key="3">
    <source>
        <dbReference type="EMBL" id="SLM47433.1"/>
    </source>
</evidence>
<dbReference type="AlphaFoldDB" id="A0A1W1I3L4"/>
<dbReference type="RefSeq" id="WP_080885969.1">
    <property type="nucleotide sequence ID" value="NZ_LT828648.1"/>
</dbReference>
<gene>
    <name evidence="3" type="ORF">NSJP_1261</name>
</gene>
<keyword evidence="4" id="KW-1185">Reference proteome</keyword>
<feature type="domain" description="Peptidoglycan binding-like" evidence="1">
    <location>
        <begin position="35"/>
        <end position="95"/>
    </location>
</feature>
<protein>
    <submittedName>
        <fullName evidence="3">Peptidoglycan-binding domain 1 protein</fullName>
    </submittedName>
</protein>
<dbReference type="EMBL" id="LT828648">
    <property type="protein sequence ID" value="SLM47433.1"/>
    <property type="molecule type" value="Genomic_DNA"/>
</dbReference>
<organism evidence="3 4">
    <name type="scientific">Nitrospira japonica</name>
    <dbReference type="NCBI Taxonomy" id="1325564"/>
    <lineage>
        <taxon>Bacteria</taxon>
        <taxon>Pseudomonadati</taxon>
        <taxon>Nitrospirota</taxon>
        <taxon>Nitrospiria</taxon>
        <taxon>Nitrospirales</taxon>
        <taxon>Nitrospiraceae</taxon>
        <taxon>Nitrospira</taxon>
    </lineage>
</organism>
<evidence type="ECO:0000259" key="1">
    <source>
        <dbReference type="Pfam" id="PF01471"/>
    </source>
</evidence>
<evidence type="ECO:0000313" key="4">
    <source>
        <dbReference type="Proteomes" id="UP000192042"/>
    </source>
</evidence>
<dbReference type="Pfam" id="PF05257">
    <property type="entry name" value="CHAP"/>
    <property type="match status" value="1"/>
</dbReference>